<dbReference type="InterPro" id="IPR019606">
    <property type="entry name" value="GerMN"/>
</dbReference>
<dbReference type="OrthoDB" id="3474228at2"/>
<gene>
    <name evidence="2" type="ORF">SAMN05216499_10511</name>
</gene>
<dbReference type="RefSeq" id="WP_073496268.1">
    <property type="nucleotide sequence ID" value="NZ_FRBI01000005.1"/>
</dbReference>
<dbReference type="Proteomes" id="UP000184111">
    <property type="component" value="Unassembled WGS sequence"/>
</dbReference>
<dbReference type="EMBL" id="FRBI01000005">
    <property type="protein sequence ID" value="SHL57545.1"/>
    <property type="molecule type" value="Genomic_DNA"/>
</dbReference>
<dbReference type="AlphaFoldDB" id="A0A1M7BR90"/>
<dbReference type="STRING" id="310782.SAMN05216499_10511"/>
<feature type="domain" description="GerMN" evidence="1">
    <location>
        <begin position="45"/>
        <end position="144"/>
    </location>
</feature>
<accession>A0A1M7BR90</accession>
<protein>
    <recommendedName>
        <fullName evidence="1">GerMN domain-containing protein</fullName>
    </recommendedName>
</protein>
<sequence>MSARGAAAVTAGLLLGGLLAGCGIPTTGVVEAGEPATGVHQDVVLYFVSAQHGALSTVRRRADSRVDAAMAVRMLLAGLAPFEQKMLGLTTDLPPATATVRTHGGAVTVDLSTAAGRLAGAAVDQVVCTVRGAFAGAGAVTVTVTVGGVPAAGSHRDAPCAVGDAVWWPGTPGVPTGKPRGPVSGR</sequence>
<dbReference type="PROSITE" id="PS51257">
    <property type="entry name" value="PROKAR_LIPOPROTEIN"/>
    <property type="match status" value="1"/>
</dbReference>
<name>A0A1M7BR90_9ACTN</name>
<keyword evidence="3" id="KW-1185">Reference proteome</keyword>
<reference evidence="2 3" key="1">
    <citation type="submission" date="2016-11" db="EMBL/GenBank/DDBJ databases">
        <authorList>
            <person name="Jaros S."/>
            <person name="Januszkiewicz K."/>
            <person name="Wedrychowicz H."/>
        </authorList>
    </citation>
    <scope>NUCLEOTIDE SEQUENCE [LARGE SCALE GENOMIC DNA]</scope>
    <source>
        <strain evidence="2 3">CGMCC 4.2025</strain>
    </source>
</reference>
<organism evidence="2 3">
    <name type="scientific">Actinacidiphila paucisporea</name>
    <dbReference type="NCBI Taxonomy" id="310782"/>
    <lineage>
        <taxon>Bacteria</taxon>
        <taxon>Bacillati</taxon>
        <taxon>Actinomycetota</taxon>
        <taxon>Actinomycetes</taxon>
        <taxon>Kitasatosporales</taxon>
        <taxon>Streptomycetaceae</taxon>
        <taxon>Actinacidiphila</taxon>
    </lineage>
</organism>
<evidence type="ECO:0000259" key="1">
    <source>
        <dbReference type="Pfam" id="PF10646"/>
    </source>
</evidence>
<evidence type="ECO:0000313" key="2">
    <source>
        <dbReference type="EMBL" id="SHL57545.1"/>
    </source>
</evidence>
<proteinExistence type="predicted"/>
<evidence type="ECO:0000313" key="3">
    <source>
        <dbReference type="Proteomes" id="UP000184111"/>
    </source>
</evidence>
<dbReference type="Pfam" id="PF10646">
    <property type="entry name" value="Germane"/>
    <property type="match status" value="1"/>
</dbReference>